<dbReference type="PROSITE" id="PS50871">
    <property type="entry name" value="C1Q"/>
    <property type="match status" value="1"/>
</dbReference>
<dbReference type="PANTHER" id="PTHR15427">
    <property type="entry name" value="EMILIN ELASTIN MICROFIBRIL INTERFACE-LOCATED PROTEIN ELASTIN MICROFIBRIL INTERFACER"/>
    <property type="match status" value="1"/>
</dbReference>
<dbReference type="GO" id="GO:0005581">
    <property type="term" value="C:collagen trimer"/>
    <property type="evidence" value="ECO:0007669"/>
    <property type="project" value="UniProtKB-KW"/>
</dbReference>
<gene>
    <name evidence="9" type="ORF">AALO_G00216390</name>
</gene>
<evidence type="ECO:0000256" key="5">
    <source>
        <dbReference type="ARBA" id="ARBA00023119"/>
    </source>
</evidence>
<feature type="compositionally biased region" description="Low complexity" evidence="6">
    <location>
        <begin position="104"/>
        <end position="119"/>
    </location>
</feature>
<feature type="signal peptide" evidence="7">
    <location>
        <begin position="1"/>
        <end position="19"/>
    </location>
</feature>
<comment type="subcellular location">
    <subcellularLocation>
        <location evidence="1">Secreted</location>
        <location evidence="1">Extracellular space</location>
        <location evidence="1">Extracellular matrix</location>
    </subcellularLocation>
</comment>
<dbReference type="Gene3D" id="2.60.120.40">
    <property type="match status" value="1"/>
</dbReference>
<feature type="chain" id="PRO_5043786850" description="C1q domain-containing protein" evidence="7">
    <location>
        <begin position="20"/>
        <end position="341"/>
    </location>
</feature>
<dbReference type="FunFam" id="2.60.120.40:FF:000001">
    <property type="entry name" value="Complement C1q B chain"/>
    <property type="match status" value="1"/>
</dbReference>
<evidence type="ECO:0000256" key="6">
    <source>
        <dbReference type="SAM" id="MobiDB-lite"/>
    </source>
</evidence>
<evidence type="ECO:0000256" key="2">
    <source>
        <dbReference type="ARBA" id="ARBA00022525"/>
    </source>
</evidence>
<evidence type="ECO:0000256" key="1">
    <source>
        <dbReference type="ARBA" id="ARBA00004498"/>
    </source>
</evidence>
<feature type="domain" description="C1q" evidence="8">
    <location>
        <begin position="204"/>
        <end position="341"/>
    </location>
</feature>
<keyword evidence="3" id="KW-0272">Extracellular matrix</keyword>
<feature type="compositionally biased region" description="Basic and acidic residues" evidence="6">
    <location>
        <begin position="185"/>
        <end position="197"/>
    </location>
</feature>
<dbReference type="EMBL" id="JADWDJ010000016">
    <property type="protein sequence ID" value="KAG5268781.1"/>
    <property type="molecule type" value="Genomic_DNA"/>
</dbReference>
<keyword evidence="2" id="KW-0964">Secreted</keyword>
<dbReference type="SUPFAM" id="SSF49842">
    <property type="entry name" value="TNF-like"/>
    <property type="match status" value="1"/>
</dbReference>
<dbReference type="PRINTS" id="PR00007">
    <property type="entry name" value="COMPLEMNTC1Q"/>
</dbReference>
<evidence type="ECO:0000256" key="7">
    <source>
        <dbReference type="SAM" id="SignalP"/>
    </source>
</evidence>
<dbReference type="Pfam" id="PF00386">
    <property type="entry name" value="C1q"/>
    <property type="match status" value="1"/>
</dbReference>
<proteinExistence type="predicted"/>
<feature type="region of interest" description="Disordered" evidence="6">
    <location>
        <begin position="164"/>
        <end position="205"/>
    </location>
</feature>
<reference evidence="9" key="1">
    <citation type="submission" date="2020-10" db="EMBL/GenBank/DDBJ databases">
        <title>Chromosome-scale genome assembly of the Allis shad, Alosa alosa.</title>
        <authorList>
            <person name="Margot Z."/>
            <person name="Christophe K."/>
            <person name="Cabau C."/>
            <person name="Louis A."/>
            <person name="Berthelot C."/>
            <person name="Parey E."/>
            <person name="Roest Crollius H."/>
            <person name="Montfort J."/>
            <person name="Robinson-Rechavi M."/>
            <person name="Bucao C."/>
            <person name="Bouchez O."/>
            <person name="Gislard M."/>
            <person name="Lluch J."/>
            <person name="Milhes M."/>
            <person name="Lampietro C."/>
            <person name="Lopez Roques C."/>
            <person name="Donnadieu C."/>
            <person name="Braasch I."/>
            <person name="Desvignes T."/>
            <person name="Postlethwait J."/>
            <person name="Bobe J."/>
            <person name="Guiguen Y."/>
        </authorList>
    </citation>
    <scope>NUCLEOTIDE SEQUENCE</scope>
    <source>
        <strain evidence="9">M-15738</strain>
        <tissue evidence="9">Blood</tissue>
    </source>
</reference>
<dbReference type="AlphaFoldDB" id="A0AAV6G7Z2"/>
<evidence type="ECO:0000313" key="9">
    <source>
        <dbReference type="EMBL" id="KAG5268781.1"/>
    </source>
</evidence>
<evidence type="ECO:0000256" key="4">
    <source>
        <dbReference type="ARBA" id="ARBA00022729"/>
    </source>
</evidence>
<name>A0AAV6G7Z2_9TELE</name>
<dbReference type="PANTHER" id="PTHR15427:SF21">
    <property type="entry name" value="COMPLEMENT C1Q AND TUMOR NECROSIS FACTOR-RELATED PROTEIN 9A"/>
    <property type="match status" value="1"/>
</dbReference>
<dbReference type="InterPro" id="IPR008983">
    <property type="entry name" value="Tumour_necrosis_fac-like_dom"/>
</dbReference>
<evidence type="ECO:0000256" key="3">
    <source>
        <dbReference type="ARBA" id="ARBA00022530"/>
    </source>
</evidence>
<feature type="compositionally biased region" description="Basic and acidic residues" evidence="6">
    <location>
        <begin position="49"/>
        <end position="65"/>
    </location>
</feature>
<feature type="region of interest" description="Disordered" evidence="6">
    <location>
        <begin position="24"/>
        <end position="151"/>
    </location>
</feature>
<accession>A0AAV6G7Z2</accession>
<keyword evidence="10" id="KW-1185">Reference proteome</keyword>
<dbReference type="SMART" id="SM00110">
    <property type="entry name" value="C1Q"/>
    <property type="match status" value="1"/>
</dbReference>
<dbReference type="InterPro" id="IPR001073">
    <property type="entry name" value="C1q_dom"/>
</dbReference>
<comment type="caution">
    <text evidence="9">The sequence shown here is derived from an EMBL/GenBank/DDBJ whole genome shotgun (WGS) entry which is preliminary data.</text>
</comment>
<dbReference type="InterPro" id="IPR050392">
    <property type="entry name" value="Collagen/C1q_domain"/>
</dbReference>
<evidence type="ECO:0000313" key="10">
    <source>
        <dbReference type="Proteomes" id="UP000823561"/>
    </source>
</evidence>
<keyword evidence="4 7" id="KW-0732">Signal</keyword>
<sequence>MFLRGLALLLLLLLEVGNADEQKGQKEGSCMYGHPGIPGDPGHNGLPGRDGRDGVKGDKGERGDLGLRGAAGLDGPRGDKGELGPPGTAGAKGRRGENGERGSPGKMGPQGVQGPVGVKGQKGELGLPGPQGIKGEVGPEGPPGEKGALGYQGEKGFMGPVGSPGRPGPKGEIGPAGHKGSIGYRGERGPRGEKGDTGDAGPMPDIPKSAFSAGLTESTKLPASNAPIRFDRIIYNKQSHYDPQSGRFTCAFSGAYYFTYHITVFSRNVKVALMKNGQRIIHTMDNYQSSEDQAAGGTVLHLEAGDKVWLQVIGGAHFNGLYADEDDDTIFSGFLIFPDGE</sequence>
<protein>
    <recommendedName>
        <fullName evidence="8">C1q domain-containing protein</fullName>
    </recommendedName>
</protein>
<keyword evidence="5" id="KW-0176">Collagen</keyword>
<evidence type="ECO:0000259" key="8">
    <source>
        <dbReference type="PROSITE" id="PS50871"/>
    </source>
</evidence>
<dbReference type="Proteomes" id="UP000823561">
    <property type="component" value="Chromosome 16"/>
</dbReference>
<organism evidence="9 10">
    <name type="scientific">Alosa alosa</name>
    <name type="common">allis shad</name>
    <dbReference type="NCBI Taxonomy" id="278164"/>
    <lineage>
        <taxon>Eukaryota</taxon>
        <taxon>Metazoa</taxon>
        <taxon>Chordata</taxon>
        <taxon>Craniata</taxon>
        <taxon>Vertebrata</taxon>
        <taxon>Euteleostomi</taxon>
        <taxon>Actinopterygii</taxon>
        <taxon>Neopterygii</taxon>
        <taxon>Teleostei</taxon>
        <taxon>Clupei</taxon>
        <taxon>Clupeiformes</taxon>
        <taxon>Clupeoidei</taxon>
        <taxon>Clupeidae</taxon>
        <taxon>Alosa</taxon>
    </lineage>
</organism>